<proteinExistence type="predicted"/>
<keyword evidence="2" id="KW-0808">Transferase</keyword>
<dbReference type="Pfam" id="PF13417">
    <property type="entry name" value="GST_N_3"/>
    <property type="match status" value="1"/>
</dbReference>
<dbReference type="InterPro" id="IPR050983">
    <property type="entry name" value="GST_Omega/HSP26"/>
</dbReference>
<dbReference type="SUPFAM" id="SSF52833">
    <property type="entry name" value="Thioredoxin-like"/>
    <property type="match status" value="1"/>
</dbReference>
<dbReference type="Gene3D" id="1.20.1050.10">
    <property type="match status" value="1"/>
</dbReference>
<dbReference type="GO" id="GO:0016740">
    <property type="term" value="F:transferase activity"/>
    <property type="evidence" value="ECO:0007669"/>
    <property type="project" value="UniProtKB-KW"/>
</dbReference>
<sequence length="278" mass="32361">MSSETLRRPVEDDVRGTPTVYHIPVCPFSQRLEILLFLKGLGDRVAFHVVDITRPRPEWLLEKTRGTTALPVLETSEGGIIKESMVILRYLEDVFPDPPVAQEDPYRRAVENMLITQEGDFGMWGYRYVMNADPARRDEFRRGMLERYARIDDFLMQHSPSGTFLFEDFGLAETVFTPLFMRFWFLEYYEDFDLPRDERYARVREWRDACLSHPAAGQVTEEQIVKLYYDYARGAGNGALLPGRAYSSFVFDPHWSARPWPPRDKYDHAAADEELGLV</sequence>
<dbReference type="GO" id="GO:0005737">
    <property type="term" value="C:cytoplasm"/>
    <property type="evidence" value="ECO:0007669"/>
    <property type="project" value="TreeGrafter"/>
</dbReference>
<dbReference type="InterPro" id="IPR036249">
    <property type="entry name" value="Thioredoxin-like_sf"/>
</dbReference>
<accession>A0A6J4QWZ8</accession>
<dbReference type="AlphaFoldDB" id="A0A6J4QWZ8"/>
<feature type="domain" description="GST N-terminal" evidence="1">
    <location>
        <begin position="16"/>
        <end position="99"/>
    </location>
</feature>
<dbReference type="CDD" id="cd00299">
    <property type="entry name" value="GST_C_family"/>
    <property type="match status" value="1"/>
</dbReference>
<dbReference type="EMBL" id="CADCUW010000608">
    <property type="protein sequence ID" value="CAA9451975.1"/>
    <property type="molecule type" value="Genomic_DNA"/>
</dbReference>
<dbReference type="PANTHER" id="PTHR43968">
    <property type="match status" value="1"/>
</dbReference>
<name>A0A6J4QWZ8_9ACTN</name>
<gene>
    <name evidence="2" type="ORF">AVDCRST_MAG01-01-4706</name>
</gene>
<reference evidence="2" key="1">
    <citation type="submission" date="2020-02" db="EMBL/GenBank/DDBJ databases">
        <authorList>
            <person name="Meier V. D."/>
        </authorList>
    </citation>
    <scope>NUCLEOTIDE SEQUENCE</scope>
    <source>
        <strain evidence="2">AVDCRST_MAG01</strain>
    </source>
</reference>
<dbReference type="SUPFAM" id="SSF47616">
    <property type="entry name" value="GST C-terminal domain-like"/>
    <property type="match status" value="1"/>
</dbReference>
<dbReference type="InterPro" id="IPR004045">
    <property type="entry name" value="Glutathione_S-Trfase_N"/>
</dbReference>
<evidence type="ECO:0000313" key="2">
    <source>
        <dbReference type="EMBL" id="CAA9451975.1"/>
    </source>
</evidence>
<protein>
    <submittedName>
        <fullName evidence="2">Glutathione S-transferase family protein</fullName>
    </submittedName>
</protein>
<dbReference type="PANTHER" id="PTHR43968:SF6">
    <property type="entry name" value="GLUTATHIONE S-TRANSFERASE OMEGA"/>
    <property type="match status" value="1"/>
</dbReference>
<evidence type="ECO:0000259" key="1">
    <source>
        <dbReference type="PROSITE" id="PS50404"/>
    </source>
</evidence>
<dbReference type="PROSITE" id="PS50404">
    <property type="entry name" value="GST_NTER"/>
    <property type="match status" value="1"/>
</dbReference>
<dbReference type="Gene3D" id="3.40.30.10">
    <property type="entry name" value="Glutaredoxin"/>
    <property type="match status" value="1"/>
</dbReference>
<dbReference type="InterPro" id="IPR036282">
    <property type="entry name" value="Glutathione-S-Trfase_C_sf"/>
</dbReference>
<organism evidence="2">
    <name type="scientific">uncultured Rubrobacteraceae bacterium</name>
    <dbReference type="NCBI Taxonomy" id="349277"/>
    <lineage>
        <taxon>Bacteria</taxon>
        <taxon>Bacillati</taxon>
        <taxon>Actinomycetota</taxon>
        <taxon>Rubrobacteria</taxon>
        <taxon>Rubrobacterales</taxon>
        <taxon>Rubrobacteraceae</taxon>
        <taxon>environmental samples</taxon>
    </lineage>
</organism>